<dbReference type="CDD" id="cd05907">
    <property type="entry name" value="VL_LC_FACS_like"/>
    <property type="match status" value="1"/>
</dbReference>
<feature type="domain" description="AMP-dependent synthetase/ligase" evidence="5">
    <location>
        <begin position="7"/>
        <end position="395"/>
    </location>
</feature>
<accession>A0A932EP04</accession>
<dbReference type="PANTHER" id="PTHR43272">
    <property type="entry name" value="LONG-CHAIN-FATTY-ACID--COA LIGASE"/>
    <property type="match status" value="1"/>
</dbReference>
<dbReference type="InterPro" id="IPR045851">
    <property type="entry name" value="AMP-bd_C_sf"/>
</dbReference>
<dbReference type="Proteomes" id="UP000779809">
    <property type="component" value="Unassembled WGS sequence"/>
</dbReference>
<dbReference type="SUPFAM" id="SSF56801">
    <property type="entry name" value="Acetyl-CoA synthetase-like"/>
    <property type="match status" value="1"/>
</dbReference>
<evidence type="ECO:0000256" key="3">
    <source>
        <dbReference type="ARBA" id="ARBA00023098"/>
    </source>
</evidence>
<evidence type="ECO:0000313" key="7">
    <source>
        <dbReference type="Proteomes" id="UP000779809"/>
    </source>
</evidence>
<comment type="catalytic activity">
    <reaction evidence="4">
        <text>a long-chain fatty acid + ATP + CoA = a long-chain fatty acyl-CoA + AMP + diphosphate</text>
        <dbReference type="Rhea" id="RHEA:15421"/>
        <dbReference type="ChEBI" id="CHEBI:30616"/>
        <dbReference type="ChEBI" id="CHEBI:33019"/>
        <dbReference type="ChEBI" id="CHEBI:57287"/>
        <dbReference type="ChEBI" id="CHEBI:57560"/>
        <dbReference type="ChEBI" id="CHEBI:83139"/>
        <dbReference type="ChEBI" id="CHEBI:456215"/>
        <dbReference type="EC" id="6.2.1.3"/>
    </reaction>
    <physiologicalReaction direction="left-to-right" evidence="4">
        <dbReference type="Rhea" id="RHEA:15422"/>
    </physiologicalReaction>
</comment>
<dbReference type="AlphaFoldDB" id="A0A932EP04"/>
<proteinExistence type="predicted"/>
<evidence type="ECO:0000313" key="6">
    <source>
        <dbReference type="EMBL" id="MBI2677877.1"/>
    </source>
</evidence>
<dbReference type="PRINTS" id="PR00154">
    <property type="entry name" value="AMPBINDING"/>
</dbReference>
<reference evidence="6" key="1">
    <citation type="submission" date="2020-07" db="EMBL/GenBank/DDBJ databases">
        <title>Huge and variable diversity of episymbiotic CPR bacteria and DPANN archaea in groundwater ecosystems.</title>
        <authorList>
            <person name="He C.Y."/>
            <person name="Keren R."/>
            <person name="Whittaker M."/>
            <person name="Farag I.F."/>
            <person name="Doudna J."/>
            <person name="Cate J.H.D."/>
            <person name="Banfield J.F."/>
        </authorList>
    </citation>
    <scope>NUCLEOTIDE SEQUENCE</scope>
    <source>
        <strain evidence="6">NC_groundwater_580_Pr5_B-0.1um_64_19</strain>
    </source>
</reference>
<comment type="caution">
    <text evidence="6">The sequence shown here is derived from an EMBL/GenBank/DDBJ whole genome shotgun (WGS) entry which is preliminary data.</text>
</comment>
<dbReference type="InterPro" id="IPR020459">
    <property type="entry name" value="AMP-binding"/>
</dbReference>
<gene>
    <name evidence="6" type="ORF">HYX28_03760</name>
</gene>
<evidence type="ECO:0000256" key="2">
    <source>
        <dbReference type="ARBA" id="ARBA00022832"/>
    </source>
</evidence>
<sequence length="580" mass="63190">MIHLCNGEWAGISARQLYSRVVTTARALTQWGLCKGDRVAIMAENRPEWAVVDFACLASGVVDVPIYPTLTAEQAAFILKDSGARVAFVSSSEQLEKLRTVRGETAIEKIVVMDELDGAGIDGSDVVRMSSFVSDGVTGRDAGFDAAAGAITPDDLATIIYTSGTTGTPKGVMLTHGNLAANLVSLQFYDWGEADSCISFLPLSHITARHLDYVCFTYGALIAYCPLFDRLPQTLQEVKPTLFVGVPRVYEKVRNGVEEKIGAGLKRKACEWALEAGKKHRAETLAGKRPEALDWKLADKLLFSKVLGAFGGRTRNFISGGAPLGVRLAEWYADCGIRIHEGYGLTETSPVIAINTPGEHRIATVGKPLPNVEVRTSAEDGEIEVRGPSIFRSYWQNQEETAKAFTADGWFKTGDIGEIDADGYLSITDRKKDLIKTSGGKFIAPQPIEGHLRANVLVAHAAVLGDRRNFPSVIVAPHFPLLESWAQANNVEFHSRGELIAHPKVRAMYDGIVADMNTHLARYEKIKKVLLVPDEFSIATGELTPSLKLKRRVLEQKYKAQIEEMYAGPSPSVTEAASVS</sequence>
<dbReference type="Pfam" id="PF23562">
    <property type="entry name" value="AMP-binding_C_3"/>
    <property type="match status" value="1"/>
</dbReference>
<dbReference type="Gene3D" id="3.40.50.12780">
    <property type="entry name" value="N-terminal domain of ligase-like"/>
    <property type="match status" value="1"/>
</dbReference>
<evidence type="ECO:0000259" key="5">
    <source>
        <dbReference type="Pfam" id="PF00501"/>
    </source>
</evidence>
<dbReference type="EMBL" id="JACPNR010000004">
    <property type="protein sequence ID" value="MBI2677877.1"/>
    <property type="molecule type" value="Genomic_DNA"/>
</dbReference>
<name>A0A932EP04_9BACT</name>
<keyword evidence="3" id="KW-0443">Lipid metabolism</keyword>
<dbReference type="InterPro" id="IPR000873">
    <property type="entry name" value="AMP-dep_synth/lig_dom"/>
</dbReference>
<evidence type="ECO:0000256" key="4">
    <source>
        <dbReference type="ARBA" id="ARBA00024484"/>
    </source>
</evidence>
<evidence type="ECO:0000256" key="1">
    <source>
        <dbReference type="ARBA" id="ARBA00022598"/>
    </source>
</evidence>
<organism evidence="6 7">
    <name type="scientific">Candidatus Korobacter versatilis</name>
    <dbReference type="NCBI Taxonomy" id="658062"/>
    <lineage>
        <taxon>Bacteria</taxon>
        <taxon>Pseudomonadati</taxon>
        <taxon>Acidobacteriota</taxon>
        <taxon>Terriglobia</taxon>
        <taxon>Terriglobales</taxon>
        <taxon>Candidatus Korobacteraceae</taxon>
        <taxon>Candidatus Korobacter</taxon>
    </lineage>
</organism>
<dbReference type="GO" id="GO:0016020">
    <property type="term" value="C:membrane"/>
    <property type="evidence" value="ECO:0007669"/>
    <property type="project" value="TreeGrafter"/>
</dbReference>
<dbReference type="InterPro" id="IPR042099">
    <property type="entry name" value="ANL_N_sf"/>
</dbReference>
<dbReference type="Gene3D" id="3.30.300.30">
    <property type="match status" value="1"/>
</dbReference>
<dbReference type="GO" id="GO:0004467">
    <property type="term" value="F:long-chain fatty acid-CoA ligase activity"/>
    <property type="evidence" value="ECO:0007669"/>
    <property type="project" value="UniProtKB-EC"/>
</dbReference>
<dbReference type="Pfam" id="PF00501">
    <property type="entry name" value="AMP-binding"/>
    <property type="match status" value="1"/>
</dbReference>
<keyword evidence="2" id="KW-0276">Fatty acid metabolism</keyword>
<dbReference type="PROSITE" id="PS00455">
    <property type="entry name" value="AMP_BINDING"/>
    <property type="match status" value="1"/>
</dbReference>
<dbReference type="PANTHER" id="PTHR43272:SF32">
    <property type="entry name" value="AMP-DEPENDENT SYNTHETASE_LIGASE DOMAIN-CONTAINING PROTEIN"/>
    <property type="match status" value="1"/>
</dbReference>
<dbReference type="InterPro" id="IPR020845">
    <property type="entry name" value="AMP-binding_CS"/>
</dbReference>
<protein>
    <submittedName>
        <fullName evidence="6">Long-chain fatty acid--CoA ligase</fullName>
    </submittedName>
</protein>
<keyword evidence="1 6" id="KW-0436">Ligase</keyword>